<dbReference type="EMBL" id="AQHF01000026">
    <property type="protein sequence ID" value="MBE0347572.1"/>
    <property type="molecule type" value="Genomic_DNA"/>
</dbReference>
<evidence type="ECO:0000313" key="2">
    <source>
        <dbReference type="Proteomes" id="UP000660708"/>
    </source>
</evidence>
<comment type="caution">
    <text evidence="1">The sequence shown here is derived from an EMBL/GenBank/DDBJ whole genome shotgun (WGS) entry which is preliminary data.</text>
</comment>
<dbReference type="AlphaFoldDB" id="A0A8I0MX36"/>
<proteinExistence type="predicted"/>
<evidence type="ECO:0000313" key="1">
    <source>
        <dbReference type="EMBL" id="MBE0347572.1"/>
    </source>
</evidence>
<reference evidence="1 2" key="1">
    <citation type="submission" date="2015-06" db="EMBL/GenBank/DDBJ databases">
        <title>Genome sequence of Pseudoalteromonas peptidolytica.</title>
        <authorList>
            <person name="Xie B.-B."/>
            <person name="Rong J.-C."/>
            <person name="Qin Q.-L."/>
            <person name="Zhang Y.-Z."/>
        </authorList>
    </citation>
    <scope>NUCLEOTIDE SEQUENCE [LARGE SCALE GENOMIC DNA]</scope>
    <source>
        <strain evidence="1 2">F12-50-A1</strain>
    </source>
</reference>
<sequence>MFSTTLYRAGDTESDIIMPKGRVFYMTYLVKPSIDFNFQNVDQYSAF</sequence>
<accession>A0A8I0MX36</accession>
<organism evidence="1 2">
    <name type="scientific">Pseudoalteromonas peptidolytica F12-50-A1</name>
    <dbReference type="NCBI Taxonomy" id="1315280"/>
    <lineage>
        <taxon>Bacteria</taxon>
        <taxon>Pseudomonadati</taxon>
        <taxon>Pseudomonadota</taxon>
        <taxon>Gammaproteobacteria</taxon>
        <taxon>Alteromonadales</taxon>
        <taxon>Pseudoalteromonadaceae</taxon>
        <taxon>Pseudoalteromonas</taxon>
    </lineage>
</organism>
<protein>
    <submittedName>
        <fullName evidence="1">Uncharacterized protein</fullName>
    </submittedName>
</protein>
<gene>
    <name evidence="1" type="ORF">PPEP_a2052</name>
</gene>
<name>A0A8I0MX36_9GAMM</name>
<dbReference type="Proteomes" id="UP000660708">
    <property type="component" value="Unassembled WGS sequence"/>
</dbReference>
<keyword evidence="2" id="KW-1185">Reference proteome</keyword>